<evidence type="ECO:0000256" key="11">
    <source>
        <dbReference type="SAM" id="MobiDB-lite"/>
    </source>
</evidence>
<evidence type="ECO:0000256" key="8">
    <source>
        <dbReference type="ARBA" id="ARBA00023242"/>
    </source>
</evidence>
<evidence type="ECO:0000256" key="7">
    <source>
        <dbReference type="ARBA" id="ARBA00023163"/>
    </source>
</evidence>
<dbReference type="AlphaFoldDB" id="A0AAD9N0Q4"/>
<feature type="compositionally biased region" description="Basic and acidic residues" evidence="11">
    <location>
        <begin position="19"/>
        <end position="32"/>
    </location>
</feature>
<dbReference type="GO" id="GO:0016604">
    <property type="term" value="C:nuclear body"/>
    <property type="evidence" value="ECO:0007669"/>
    <property type="project" value="UniProtKB-SubCell"/>
</dbReference>
<organism evidence="12 13">
    <name type="scientific">Paralvinella palmiformis</name>
    <dbReference type="NCBI Taxonomy" id="53620"/>
    <lineage>
        <taxon>Eukaryota</taxon>
        <taxon>Metazoa</taxon>
        <taxon>Spiralia</taxon>
        <taxon>Lophotrochozoa</taxon>
        <taxon>Annelida</taxon>
        <taxon>Polychaeta</taxon>
        <taxon>Sedentaria</taxon>
        <taxon>Canalipalpata</taxon>
        <taxon>Terebellida</taxon>
        <taxon>Terebelliformia</taxon>
        <taxon>Alvinellidae</taxon>
        <taxon>Paralvinella</taxon>
    </lineage>
</organism>
<sequence>MLSSITSYFFGTTECKEQEITKEHDTNNKETGDDQTSSEFKISNGENEWLLVERSGRRCHKQPKNQLWAELDLPSHSVTDNNVCLDSFNNPQLQCHFLEHPLVCHDGSPESGEPHDTSDSDVSSGTHPSMDGSWLVTPPACFTAGISKMETSSMENLLIEHPSMSVYQHRGRHSSTGLDSEQSESSSEEEQSNQMDQQLVNTTPANPAHRPRVLSSNVGLTQVKTIKAMQRANQRHIYKDLSKKNLNRSNLTRYAQGKVSRKQLVHQPRARMAFYTKRH</sequence>
<dbReference type="PANTHER" id="PTHR31671">
    <property type="entry name" value="DIABETES AND OBESITY REGULATED, ISOFORM G"/>
    <property type="match status" value="1"/>
</dbReference>
<reference evidence="12" key="1">
    <citation type="journal article" date="2023" name="Mol. Biol. Evol.">
        <title>Third-Generation Sequencing Reveals the Adaptive Role of the Epigenome in Three Deep-Sea Polychaetes.</title>
        <authorList>
            <person name="Perez M."/>
            <person name="Aroh O."/>
            <person name="Sun Y."/>
            <person name="Lan Y."/>
            <person name="Juniper S.K."/>
            <person name="Young C.R."/>
            <person name="Angers B."/>
            <person name="Qian P.Y."/>
        </authorList>
    </citation>
    <scope>NUCLEOTIDE SEQUENCE</scope>
    <source>
        <strain evidence="12">P08H-3</strain>
    </source>
</reference>
<evidence type="ECO:0000256" key="10">
    <source>
        <dbReference type="ARBA" id="ARBA00034306"/>
    </source>
</evidence>
<evidence type="ECO:0000256" key="1">
    <source>
        <dbReference type="ARBA" id="ARBA00004419"/>
    </source>
</evidence>
<keyword evidence="9" id="KW-0968">Cytoplasmic vesicle</keyword>
<evidence type="ECO:0000256" key="9">
    <source>
        <dbReference type="ARBA" id="ARBA00023329"/>
    </source>
</evidence>
<accession>A0AAD9N0Q4</accession>
<dbReference type="EMBL" id="JAODUP010000390">
    <property type="protein sequence ID" value="KAK2150761.1"/>
    <property type="molecule type" value="Genomic_DNA"/>
</dbReference>
<evidence type="ECO:0000313" key="13">
    <source>
        <dbReference type="Proteomes" id="UP001208570"/>
    </source>
</evidence>
<comment type="subcellular location">
    <subcellularLocation>
        <location evidence="2">Cytoplasm</location>
        <location evidence="2">Cytosol</location>
    </subcellularLocation>
    <subcellularLocation>
        <location evidence="1">Cytoplasmic vesicle</location>
        <location evidence="1">Autophagosome</location>
    </subcellularLocation>
    <subcellularLocation>
        <location evidence="10">Nucleus</location>
        <location evidence="10">Nuclear body</location>
    </subcellularLocation>
</comment>
<feature type="region of interest" description="Disordered" evidence="11">
    <location>
        <begin position="106"/>
        <end position="134"/>
    </location>
</feature>
<dbReference type="GO" id="GO:0005776">
    <property type="term" value="C:autophagosome"/>
    <property type="evidence" value="ECO:0007669"/>
    <property type="project" value="UniProtKB-SubCell"/>
</dbReference>
<dbReference type="Pfam" id="PF14839">
    <property type="entry name" value="DOR"/>
    <property type="match status" value="1"/>
</dbReference>
<dbReference type="GO" id="GO:0000045">
    <property type="term" value="P:autophagosome assembly"/>
    <property type="evidence" value="ECO:0007669"/>
    <property type="project" value="TreeGrafter"/>
</dbReference>
<dbReference type="Proteomes" id="UP001208570">
    <property type="component" value="Unassembled WGS sequence"/>
</dbReference>
<dbReference type="GO" id="GO:0005829">
    <property type="term" value="C:cytosol"/>
    <property type="evidence" value="ECO:0007669"/>
    <property type="project" value="UniProtKB-SubCell"/>
</dbReference>
<keyword evidence="3" id="KW-0963">Cytoplasm</keyword>
<protein>
    <submittedName>
        <fullName evidence="12">Uncharacterized protein</fullName>
    </submittedName>
</protein>
<keyword evidence="13" id="KW-1185">Reference proteome</keyword>
<proteinExistence type="predicted"/>
<keyword evidence="8" id="KW-0539">Nucleus</keyword>
<name>A0AAD9N0Q4_9ANNE</name>
<keyword evidence="7" id="KW-0804">Transcription</keyword>
<evidence type="ECO:0000256" key="6">
    <source>
        <dbReference type="ARBA" id="ARBA00023159"/>
    </source>
</evidence>
<feature type="region of interest" description="Disordered" evidence="11">
    <location>
        <begin position="19"/>
        <end position="42"/>
    </location>
</feature>
<gene>
    <name evidence="12" type="ORF">LSH36_390g00024</name>
</gene>
<keyword evidence="5" id="KW-0805">Transcription regulation</keyword>
<feature type="region of interest" description="Disordered" evidence="11">
    <location>
        <begin position="167"/>
        <end position="196"/>
    </location>
</feature>
<evidence type="ECO:0000256" key="5">
    <source>
        <dbReference type="ARBA" id="ARBA00023015"/>
    </source>
</evidence>
<dbReference type="GO" id="GO:0045893">
    <property type="term" value="P:positive regulation of DNA-templated transcription"/>
    <property type="evidence" value="ECO:0007669"/>
    <property type="project" value="TreeGrafter"/>
</dbReference>
<dbReference type="InterPro" id="IPR029431">
    <property type="entry name" value="TP53INP"/>
</dbReference>
<dbReference type="GO" id="GO:0031410">
    <property type="term" value="C:cytoplasmic vesicle"/>
    <property type="evidence" value="ECO:0007669"/>
    <property type="project" value="UniProtKB-KW"/>
</dbReference>
<evidence type="ECO:0000256" key="3">
    <source>
        <dbReference type="ARBA" id="ARBA00022490"/>
    </source>
</evidence>
<keyword evidence="4" id="KW-0072">Autophagy</keyword>
<evidence type="ECO:0000313" key="12">
    <source>
        <dbReference type="EMBL" id="KAK2150761.1"/>
    </source>
</evidence>
<comment type="caution">
    <text evidence="12">The sequence shown here is derived from an EMBL/GenBank/DDBJ whole genome shotgun (WGS) entry which is preliminary data.</text>
</comment>
<keyword evidence="6" id="KW-0010">Activator</keyword>
<evidence type="ECO:0000256" key="4">
    <source>
        <dbReference type="ARBA" id="ARBA00023006"/>
    </source>
</evidence>
<dbReference type="PANTHER" id="PTHR31671:SF3">
    <property type="entry name" value="DIABETES AND OBESITY REGULATED, ISOFORM G"/>
    <property type="match status" value="1"/>
</dbReference>
<evidence type="ECO:0000256" key="2">
    <source>
        <dbReference type="ARBA" id="ARBA00004514"/>
    </source>
</evidence>